<protein>
    <submittedName>
        <fullName evidence="1">Uncharacterized protein</fullName>
    </submittedName>
</protein>
<dbReference type="RefSeq" id="WP_099477461.1">
    <property type="nucleotide sequence ID" value="NZ_CP016809.1"/>
</dbReference>
<proteinExistence type="predicted"/>
<organism evidence="1">
    <name type="scientific">Paenibacillus ihbetae</name>
    <dbReference type="NCBI Taxonomy" id="1870820"/>
    <lineage>
        <taxon>Bacteria</taxon>
        <taxon>Bacillati</taxon>
        <taxon>Bacillota</taxon>
        <taxon>Bacilli</taxon>
        <taxon>Bacillales</taxon>
        <taxon>Paenibacillaceae</taxon>
        <taxon>Paenibacillus</taxon>
    </lineage>
</organism>
<dbReference type="KEGG" id="pib:BBD41_09720"/>
<accession>A0A1B2DYU2</accession>
<name>A0A1B2DYU2_9BACL</name>
<gene>
    <name evidence="1" type="ORF">BBD41_09720</name>
</gene>
<dbReference type="AlphaFoldDB" id="A0A1B2DYU2"/>
<evidence type="ECO:0000313" key="1">
    <source>
        <dbReference type="EMBL" id="ANY72842.1"/>
    </source>
</evidence>
<dbReference type="EMBL" id="CP016809">
    <property type="protein sequence ID" value="ANY72842.1"/>
    <property type="molecule type" value="Genomic_DNA"/>
</dbReference>
<reference evidence="1" key="1">
    <citation type="submission" date="2016-08" db="EMBL/GenBank/DDBJ databases">
        <title>Complete Genome Seqeunce of Paenibacillus sp. nov. IHBB 9852 from high altitute lake of Indian trans-Himalayas.</title>
        <authorList>
            <person name="Kiran S."/>
            <person name="Swarnkar M.K."/>
            <person name="Rana A."/>
            <person name="Tewari R."/>
            <person name="Gulati A."/>
        </authorList>
    </citation>
    <scope>NUCLEOTIDE SEQUENCE [LARGE SCALE GENOMIC DNA]</scope>
    <source>
        <strain evidence="1">IHBB 9852</strain>
    </source>
</reference>
<sequence>MKVGTDSYLDGLNDPIIGMHHGERIFGAAFGRPPVLIKQFVQVANATINYGDQRLNFPTTTKLIHFMLPELFPIFDKNICKTVFGSDRIEDYYKYHAYIFALQDYLNDEPAAEPLFQLAQQYNLSPLRIIDLILFQDGLNTAERKSV</sequence>